<dbReference type="EMBL" id="CAJVPZ010013301">
    <property type="protein sequence ID" value="CAG8647678.1"/>
    <property type="molecule type" value="Genomic_DNA"/>
</dbReference>
<organism evidence="1 2">
    <name type="scientific">Racocetra fulgida</name>
    <dbReference type="NCBI Taxonomy" id="60492"/>
    <lineage>
        <taxon>Eukaryota</taxon>
        <taxon>Fungi</taxon>
        <taxon>Fungi incertae sedis</taxon>
        <taxon>Mucoromycota</taxon>
        <taxon>Glomeromycotina</taxon>
        <taxon>Glomeromycetes</taxon>
        <taxon>Diversisporales</taxon>
        <taxon>Gigasporaceae</taxon>
        <taxon>Racocetra</taxon>
    </lineage>
</organism>
<feature type="non-terminal residue" evidence="1">
    <location>
        <position position="110"/>
    </location>
</feature>
<evidence type="ECO:0000313" key="1">
    <source>
        <dbReference type="EMBL" id="CAG8647678.1"/>
    </source>
</evidence>
<protein>
    <submittedName>
        <fullName evidence="1">11979_t:CDS:1</fullName>
    </submittedName>
</protein>
<dbReference type="Proteomes" id="UP000789396">
    <property type="component" value="Unassembled WGS sequence"/>
</dbReference>
<comment type="caution">
    <text evidence="1">The sequence shown here is derived from an EMBL/GenBank/DDBJ whole genome shotgun (WGS) entry which is preliminary data.</text>
</comment>
<evidence type="ECO:0000313" key="2">
    <source>
        <dbReference type="Proteomes" id="UP000789396"/>
    </source>
</evidence>
<dbReference type="AlphaFoldDB" id="A0A9N9DNZ0"/>
<keyword evidence="2" id="KW-1185">Reference proteome</keyword>
<sequence length="110" mass="12397">NRGFEDSEGNFWKVDLCVSFDWKFMTLVLGINSPTSHYFSIDINKSIETVDLIKDLLDCISNADSLELPNLSEAIAKIEIGNSKSKESELEVSNTKDLELEIINEKKPNT</sequence>
<dbReference type="OrthoDB" id="2425056at2759"/>
<name>A0A9N9DNZ0_9GLOM</name>
<feature type="non-terminal residue" evidence="1">
    <location>
        <position position="1"/>
    </location>
</feature>
<proteinExistence type="predicted"/>
<reference evidence="1" key="1">
    <citation type="submission" date="2021-06" db="EMBL/GenBank/DDBJ databases">
        <authorList>
            <person name="Kallberg Y."/>
            <person name="Tangrot J."/>
            <person name="Rosling A."/>
        </authorList>
    </citation>
    <scope>NUCLEOTIDE SEQUENCE</scope>
    <source>
        <strain evidence="1">IN212</strain>
    </source>
</reference>
<gene>
    <name evidence="1" type="ORF">RFULGI_LOCUS8319</name>
</gene>
<accession>A0A9N9DNZ0</accession>